<evidence type="ECO:0000313" key="5">
    <source>
        <dbReference type="WBParaSite" id="SCUD_0002141601-mRNA-1"/>
    </source>
</evidence>
<dbReference type="EMBL" id="UZAK01046486">
    <property type="protein sequence ID" value="VDP75372.1"/>
    <property type="molecule type" value="Genomic_DNA"/>
</dbReference>
<feature type="compositionally biased region" description="Basic and acidic residues" evidence="2">
    <location>
        <begin position="124"/>
        <end position="133"/>
    </location>
</feature>
<name>A0A183L262_9TREM</name>
<evidence type="ECO:0000313" key="3">
    <source>
        <dbReference type="EMBL" id="VDP75372.1"/>
    </source>
</evidence>
<reference evidence="5" key="1">
    <citation type="submission" date="2016-06" db="UniProtKB">
        <authorList>
            <consortium name="WormBaseParasite"/>
        </authorList>
    </citation>
    <scope>IDENTIFICATION</scope>
</reference>
<dbReference type="AlphaFoldDB" id="A0A183L262"/>
<feature type="region of interest" description="Disordered" evidence="2">
    <location>
        <begin position="111"/>
        <end position="133"/>
    </location>
</feature>
<feature type="compositionally biased region" description="Polar residues" evidence="2">
    <location>
        <begin position="111"/>
        <end position="123"/>
    </location>
</feature>
<sequence length="185" mass="21561">MQRKQECFYPRKRSAILKEAISKERNRARLAEISLRQQEKAWNDMKTRWHEERIAQLGNSLPIESRTHMEATIEALRLQVNLLKKRITVMEEDRETSITYPLKLQFSDQDVSLPSEDSVQNESPVKDQPEANQDNLEKCKVNNNSVPLGDNSRRRIAAEYTNLQTNLDAYPYEATCSEDWLLSGH</sequence>
<proteinExistence type="predicted"/>
<protein>
    <submittedName>
        <fullName evidence="5">CFAP91 domain-containing protein</fullName>
    </submittedName>
</protein>
<evidence type="ECO:0000256" key="1">
    <source>
        <dbReference type="SAM" id="Coils"/>
    </source>
</evidence>
<reference evidence="3 4" key="2">
    <citation type="submission" date="2018-11" db="EMBL/GenBank/DDBJ databases">
        <authorList>
            <consortium name="Pathogen Informatics"/>
        </authorList>
    </citation>
    <scope>NUCLEOTIDE SEQUENCE [LARGE SCALE GENOMIC DNA]</scope>
    <source>
        <strain evidence="3">Dakar</strain>
        <strain evidence="4">Dakar, Senegal</strain>
    </source>
</reference>
<keyword evidence="4" id="KW-1185">Reference proteome</keyword>
<feature type="coiled-coil region" evidence="1">
    <location>
        <begin position="66"/>
        <end position="93"/>
    </location>
</feature>
<keyword evidence="1" id="KW-0175">Coiled coil</keyword>
<evidence type="ECO:0000313" key="4">
    <source>
        <dbReference type="Proteomes" id="UP000279833"/>
    </source>
</evidence>
<accession>A0A183L262</accession>
<evidence type="ECO:0000256" key="2">
    <source>
        <dbReference type="SAM" id="MobiDB-lite"/>
    </source>
</evidence>
<gene>
    <name evidence="3" type="ORF">SCUD_LOCUS21413</name>
</gene>
<dbReference type="Proteomes" id="UP000279833">
    <property type="component" value="Unassembled WGS sequence"/>
</dbReference>
<organism evidence="5">
    <name type="scientific">Schistosoma curassoni</name>
    <dbReference type="NCBI Taxonomy" id="6186"/>
    <lineage>
        <taxon>Eukaryota</taxon>
        <taxon>Metazoa</taxon>
        <taxon>Spiralia</taxon>
        <taxon>Lophotrochozoa</taxon>
        <taxon>Platyhelminthes</taxon>
        <taxon>Trematoda</taxon>
        <taxon>Digenea</taxon>
        <taxon>Strigeidida</taxon>
        <taxon>Schistosomatoidea</taxon>
        <taxon>Schistosomatidae</taxon>
        <taxon>Schistosoma</taxon>
    </lineage>
</organism>
<dbReference type="STRING" id="6186.A0A183L262"/>
<dbReference type="WBParaSite" id="SCUD_0002141601-mRNA-1">
    <property type="protein sequence ID" value="SCUD_0002141601-mRNA-1"/>
    <property type="gene ID" value="SCUD_0002141601"/>
</dbReference>